<sequence length="283" mass="32599">MIGSLTRCFVIILKNSRLLILMITKHPLFHKAKPDTPKLLFTPFQVDIKGESILSFHINLVADNLYAIQNYVLLQQSDTILIYRYRIKNAKNGKSEIMLTKIKRIENHVMNYLVHCVSRQVLCLLFNVMLTLVSRNVKACNRELEKIILWMKIGDIVDVHVDECVKVWDRYGVVKTYYNEESGCEQRLEQRDGTGGKSGKKNKHDTTDGDAKETVTIRPSNVPASKLVNDDFVLECRNSRLRMNYFKRSFVENLNLVNVIDFVCVGNTVFVLLKNGVEVLIFN</sequence>
<protein>
    <submittedName>
        <fullName evidence="2">Uncharacterized protein</fullName>
    </submittedName>
</protein>
<proteinExistence type="predicted"/>
<feature type="region of interest" description="Disordered" evidence="1">
    <location>
        <begin position="188"/>
        <end position="212"/>
    </location>
</feature>
<keyword evidence="3" id="KW-1185">Reference proteome</keyword>
<dbReference type="OrthoDB" id="2191249at2759"/>
<evidence type="ECO:0000313" key="2">
    <source>
        <dbReference type="EMBL" id="ELA47803.1"/>
    </source>
</evidence>
<dbReference type="HOGENOM" id="CLU_1062401_0_0_1"/>
<dbReference type="VEuPathDB" id="MicrosporidiaDB:VCUG_00764"/>
<evidence type="ECO:0000313" key="3">
    <source>
        <dbReference type="Proteomes" id="UP000011081"/>
    </source>
</evidence>
<dbReference type="EMBL" id="GL877412">
    <property type="protein sequence ID" value="ELA47803.1"/>
    <property type="molecule type" value="Genomic_DNA"/>
</dbReference>
<dbReference type="GeneID" id="19878649"/>
<reference evidence="3" key="1">
    <citation type="submission" date="2011-03" db="EMBL/GenBank/DDBJ databases">
        <title>The genome sequence of Vavraia culicis strain floridensis.</title>
        <authorList>
            <consortium name="The Broad Institute Genome Sequencing Platform"/>
            <person name="Cuomo C."/>
            <person name="Becnel J."/>
            <person name="Sanscrainte N."/>
            <person name="Young S.K."/>
            <person name="Zeng Q."/>
            <person name="Gargeya S."/>
            <person name="Fitzgerald M."/>
            <person name="Haas B."/>
            <person name="Abouelleil A."/>
            <person name="Alvarado L."/>
            <person name="Arachchi H.M."/>
            <person name="Berlin A."/>
            <person name="Chapman S.B."/>
            <person name="Gearin G."/>
            <person name="Goldberg J."/>
            <person name="Griggs A."/>
            <person name="Gujja S."/>
            <person name="Hansen M."/>
            <person name="Heiman D."/>
            <person name="Howarth C."/>
            <person name="Larimer J."/>
            <person name="Lui A."/>
            <person name="MacDonald P.J.P."/>
            <person name="McCowen C."/>
            <person name="Montmayeur A."/>
            <person name="Murphy C."/>
            <person name="Neiman D."/>
            <person name="Pearson M."/>
            <person name="Priest M."/>
            <person name="Roberts A."/>
            <person name="Saif S."/>
            <person name="Shea T."/>
            <person name="Sisk P."/>
            <person name="Stolte C."/>
            <person name="Sykes S."/>
            <person name="Wortman J."/>
            <person name="Nusbaum C."/>
            <person name="Birren B."/>
        </authorList>
    </citation>
    <scope>NUCLEOTIDE SEQUENCE [LARGE SCALE GENOMIC DNA]</scope>
    <source>
        <strain evidence="3">floridensis</strain>
    </source>
</reference>
<dbReference type="RefSeq" id="XP_008073785.1">
    <property type="nucleotide sequence ID" value="XM_008075594.1"/>
</dbReference>
<dbReference type="InParanoid" id="L2GWY8"/>
<gene>
    <name evidence="2" type="ORF">VCUG_00764</name>
</gene>
<accession>L2GWY8</accession>
<evidence type="ECO:0000256" key="1">
    <source>
        <dbReference type="SAM" id="MobiDB-lite"/>
    </source>
</evidence>
<dbReference type="Proteomes" id="UP000011081">
    <property type="component" value="Unassembled WGS sequence"/>
</dbReference>
<name>L2GWY8_VAVCU</name>
<dbReference type="OMA" id="IILWMKI"/>
<organism evidence="2 3">
    <name type="scientific">Vavraia culicis (isolate floridensis)</name>
    <name type="common">Microsporidian parasite</name>
    <dbReference type="NCBI Taxonomy" id="948595"/>
    <lineage>
        <taxon>Eukaryota</taxon>
        <taxon>Fungi</taxon>
        <taxon>Fungi incertae sedis</taxon>
        <taxon>Microsporidia</taxon>
        <taxon>Pleistophoridae</taxon>
        <taxon>Vavraia</taxon>
    </lineage>
</organism>
<dbReference type="AlphaFoldDB" id="L2GWY8"/>